<evidence type="ECO:0000256" key="6">
    <source>
        <dbReference type="ARBA" id="ARBA00035191"/>
    </source>
</evidence>
<dbReference type="FunFam" id="3.30.780.10:FF:000009">
    <property type="entry name" value="39S ribosomal protein L49, mitochondrial"/>
    <property type="match status" value="1"/>
</dbReference>
<organism evidence="8 9">
    <name type="scientific">Zophobas morio</name>
    <dbReference type="NCBI Taxonomy" id="2755281"/>
    <lineage>
        <taxon>Eukaryota</taxon>
        <taxon>Metazoa</taxon>
        <taxon>Ecdysozoa</taxon>
        <taxon>Arthropoda</taxon>
        <taxon>Hexapoda</taxon>
        <taxon>Insecta</taxon>
        <taxon>Pterygota</taxon>
        <taxon>Neoptera</taxon>
        <taxon>Endopterygota</taxon>
        <taxon>Coleoptera</taxon>
        <taxon>Polyphaga</taxon>
        <taxon>Cucujiformia</taxon>
        <taxon>Tenebrionidae</taxon>
        <taxon>Zophobas</taxon>
    </lineage>
</organism>
<comment type="caution">
    <text evidence="8">The sequence shown here is derived from an EMBL/GenBank/DDBJ whole genome shotgun (WGS) entry which is preliminary data.</text>
</comment>
<reference evidence="8" key="1">
    <citation type="journal article" date="2023" name="G3 (Bethesda)">
        <title>Whole genome assemblies of Zophobas morio and Tenebrio molitor.</title>
        <authorList>
            <person name="Kaur S."/>
            <person name="Stinson S.A."/>
            <person name="diCenzo G.C."/>
        </authorList>
    </citation>
    <scope>NUCLEOTIDE SEQUENCE</scope>
    <source>
        <strain evidence="8">QUZm001</strain>
    </source>
</reference>
<dbReference type="Proteomes" id="UP001168821">
    <property type="component" value="Unassembled WGS sequence"/>
</dbReference>
<accession>A0AA38IMA6</accession>
<proteinExistence type="inferred from homology"/>
<dbReference type="EMBL" id="JALNTZ010000003">
    <property type="protein sequence ID" value="KAJ3658165.1"/>
    <property type="molecule type" value="Genomic_DNA"/>
</dbReference>
<dbReference type="Pfam" id="PF05046">
    <property type="entry name" value="Img2"/>
    <property type="match status" value="1"/>
</dbReference>
<gene>
    <name evidence="8" type="ORF">Zmor_009923</name>
</gene>
<keyword evidence="5" id="KW-0687">Ribonucleoprotein</keyword>
<dbReference type="AlphaFoldDB" id="A0AA38IMA6"/>
<dbReference type="GO" id="GO:0005762">
    <property type="term" value="C:mitochondrial large ribosomal subunit"/>
    <property type="evidence" value="ECO:0007669"/>
    <property type="project" value="TreeGrafter"/>
</dbReference>
<evidence type="ECO:0000256" key="5">
    <source>
        <dbReference type="ARBA" id="ARBA00023274"/>
    </source>
</evidence>
<evidence type="ECO:0000256" key="3">
    <source>
        <dbReference type="ARBA" id="ARBA00022980"/>
    </source>
</evidence>
<sequence>MTTMRPLLFTIFTKTKPFQCLRKTSLHQIRNSSYESSKFLVDVEVSTKYEATKIPEEWKYVERILPPTLVPEPQPLPEYQSGWKPQGDHKDSPYFVERSRNHMMPVYLDVRQRGVKRHTIIKKIQGDIWLFEKDLRTFLEDLIKPKPLRLQVNEFARKICINGDHVNAIKYWLGEKNF</sequence>
<keyword evidence="4" id="KW-0496">Mitochondrion</keyword>
<evidence type="ECO:0000256" key="7">
    <source>
        <dbReference type="ARBA" id="ARBA00035545"/>
    </source>
</evidence>
<dbReference type="Gene3D" id="3.30.780.10">
    <property type="entry name" value="SUI1-like domain"/>
    <property type="match status" value="1"/>
</dbReference>
<dbReference type="InterPro" id="IPR007740">
    <property type="entry name" value="Ribosomal_mL49"/>
</dbReference>
<name>A0AA38IMA6_9CUCU</name>
<dbReference type="GO" id="GO:0003735">
    <property type="term" value="F:structural constituent of ribosome"/>
    <property type="evidence" value="ECO:0007669"/>
    <property type="project" value="InterPro"/>
</dbReference>
<evidence type="ECO:0000313" key="9">
    <source>
        <dbReference type="Proteomes" id="UP001168821"/>
    </source>
</evidence>
<evidence type="ECO:0000256" key="1">
    <source>
        <dbReference type="ARBA" id="ARBA00004173"/>
    </source>
</evidence>
<dbReference type="PANTHER" id="PTHR13477:SF0">
    <property type="entry name" value="LARGE RIBOSOMAL SUBUNIT PROTEIN ML49"/>
    <property type="match status" value="1"/>
</dbReference>
<dbReference type="PANTHER" id="PTHR13477">
    <property type="entry name" value="MITOCHONDRIAL 39S RIBOSOMAL PROTEIN L49"/>
    <property type="match status" value="1"/>
</dbReference>
<comment type="similarity">
    <text evidence="2">Belongs to the mitochondrion-specific ribosomal protein mL49 family.</text>
</comment>
<keyword evidence="9" id="KW-1185">Reference proteome</keyword>
<comment type="subcellular location">
    <subcellularLocation>
        <location evidence="1">Mitochondrion</location>
    </subcellularLocation>
</comment>
<evidence type="ECO:0000256" key="2">
    <source>
        <dbReference type="ARBA" id="ARBA00005677"/>
    </source>
</evidence>
<evidence type="ECO:0000313" key="8">
    <source>
        <dbReference type="EMBL" id="KAJ3658165.1"/>
    </source>
</evidence>
<protein>
    <recommendedName>
        <fullName evidence="6">Large ribosomal subunit protein mL49</fullName>
    </recommendedName>
    <alternativeName>
        <fullName evidence="7">39S ribosomal protein L49, mitochondrial</fullName>
    </alternativeName>
</protein>
<keyword evidence="3" id="KW-0689">Ribosomal protein</keyword>
<dbReference type="GO" id="GO:0006412">
    <property type="term" value="P:translation"/>
    <property type="evidence" value="ECO:0007669"/>
    <property type="project" value="InterPro"/>
</dbReference>
<evidence type="ECO:0000256" key="4">
    <source>
        <dbReference type="ARBA" id="ARBA00023128"/>
    </source>
</evidence>